<evidence type="ECO:0000313" key="3">
    <source>
        <dbReference type="Proteomes" id="UP000828390"/>
    </source>
</evidence>
<comment type="caution">
    <text evidence="2">The sequence shown here is derived from an EMBL/GenBank/DDBJ whole genome shotgun (WGS) entry which is preliminary data.</text>
</comment>
<reference evidence="2" key="2">
    <citation type="submission" date="2020-11" db="EMBL/GenBank/DDBJ databases">
        <authorList>
            <person name="McCartney M.A."/>
            <person name="Auch B."/>
            <person name="Kono T."/>
            <person name="Mallez S."/>
            <person name="Becker A."/>
            <person name="Gohl D.M."/>
            <person name="Silverstein K.A.T."/>
            <person name="Koren S."/>
            <person name="Bechman K.B."/>
            <person name="Herman A."/>
            <person name="Abrahante J.E."/>
            <person name="Garbe J."/>
        </authorList>
    </citation>
    <scope>NUCLEOTIDE SEQUENCE</scope>
    <source>
        <strain evidence="2">Duluth1</strain>
        <tissue evidence="2">Whole animal</tissue>
    </source>
</reference>
<dbReference type="AlphaFoldDB" id="A0A9D4D8U8"/>
<sequence length="117" mass="14031">MKKKRKLQKKKKKKTKKKTKKKIKKGSTWNTRYTSNDVILLYSSRNIRDYDILSLLFRRRPHISRMKFGQGILESNHGLLRARTFYTFTLESQSFIDPTSSLRFDGNQHSWIKYMPS</sequence>
<feature type="region of interest" description="Disordered" evidence="1">
    <location>
        <begin position="1"/>
        <end position="27"/>
    </location>
</feature>
<feature type="compositionally biased region" description="Basic residues" evidence="1">
    <location>
        <begin position="1"/>
        <end position="25"/>
    </location>
</feature>
<dbReference type="Proteomes" id="UP000828390">
    <property type="component" value="Unassembled WGS sequence"/>
</dbReference>
<proteinExistence type="predicted"/>
<protein>
    <submittedName>
        <fullName evidence="2">Uncharacterized protein</fullName>
    </submittedName>
</protein>
<keyword evidence="3" id="KW-1185">Reference proteome</keyword>
<reference evidence="2" key="1">
    <citation type="journal article" date="2019" name="bioRxiv">
        <title>The Genome of the Zebra Mussel, Dreissena polymorpha: A Resource for Invasive Species Research.</title>
        <authorList>
            <person name="McCartney M.A."/>
            <person name="Auch B."/>
            <person name="Kono T."/>
            <person name="Mallez S."/>
            <person name="Zhang Y."/>
            <person name="Obille A."/>
            <person name="Becker A."/>
            <person name="Abrahante J.E."/>
            <person name="Garbe J."/>
            <person name="Badalamenti J.P."/>
            <person name="Herman A."/>
            <person name="Mangelson H."/>
            <person name="Liachko I."/>
            <person name="Sullivan S."/>
            <person name="Sone E.D."/>
            <person name="Koren S."/>
            <person name="Silverstein K.A.T."/>
            <person name="Beckman K.B."/>
            <person name="Gohl D.M."/>
        </authorList>
    </citation>
    <scope>NUCLEOTIDE SEQUENCE</scope>
    <source>
        <strain evidence="2">Duluth1</strain>
        <tissue evidence="2">Whole animal</tissue>
    </source>
</reference>
<evidence type="ECO:0000256" key="1">
    <source>
        <dbReference type="SAM" id="MobiDB-lite"/>
    </source>
</evidence>
<name>A0A9D4D8U8_DREPO</name>
<gene>
    <name evidence="2" type="ORF">DPMN_046948</name>
</gene>
<evidence type="ECO:0000313" key="2">
    <source>
        <dbReference type="EMBL" id="KAH3740247.1"/>
    </source>
</evidence>
<organism evidence="2 3">
    <name type="scientific">Dreissena polymorpha</name>
    <name type="common">Zebra mussel</name>
    <name type="synonym">Mytilus polymorpha</name>
    <dbReference type="NCBI Taxonomy" id="45954"/>
    <lineage>
        <taxon>Eukaryota</taxon>
        <taxon>Metazoa</taxon>
        <taxon>Spiralia</taxon>
        <taxon>Lophotrochozoa</taxon>
        <taxon>Mollusca</taxon>
        <taxon>Bivalvia</taxon>
        <taxon>Autobranchia</taxon>
        <taxon>Heteroconchia</taxon>
        <taxon>Euheterodonta</taxon>
        <taxon>Imparidentia</taxon>
        <taxon>Neoheterodontei</taxon>
        <taxon>Myida</taxon>
        <taxon>Dreissenoidea</taxon>
        <taxon>Dreissenidae</taxon>
        <taxon>Dreissena</taxon>
    </lineage>
</organism>
<dbReference type="EMBL" id="JAIWYP010000011">
    <property type="protein sequence ID" value="KAH3740247.1"/>
    <property type="molecule type" value="Genomic_DNA"/>
</dbReference>
<accession>A0A9D4D8U8</accession>